<dbReference type="OrthoDB" id="5348779at2759"/>
<dbReference type="GeneID" id="63755144"/>
<evidence type="ECO:0000256" key="1">
    <source>
        <dbReference type="SAM" id="MobiDB-lite"/>
    </source>
</evidence>
<dbReference type="RefSeq" id="XP_040695090.1">
    <property type="nucleotide sequence ID" value="XM_040839296.1"/>
</dbReference>
<dbReference type="EMBL" id="KV878209">
    <property type="protein sequence ID" value="OJJ41414.1"/>
    <property type="molecule type" value="Genomic_DNA"/>
</dbReference>
<keyword evidence="3" id="KW-1185">Reference proteome</keyword>
<feature type="region of interest" description="Disordered" evidence="1">
    <location>
        <begin position="216"/>
        <end position="315"/>
    </location>
</feature>
<feature type="compositionally biased region" description="Pro residues" evidence="1">
    <location>
        <begin position="23"/>
        <end position="33"/>
    </location>
</feature>
<feature type="compositionally biased region" description="Low complexity" evidence="1">
    <location>
        <begin position="34"/>
        <end position="45"/>
    </location>
</feature>
<feature type="compositionally biased region" description="Polar residues" evidence="1">
    <location>
        <begin position="264"/>
        <end position="279"/>
    </location>
</feature>
<dbReference type="Proteomes" id="UP000184383">
    <property type="component" value="Unassembled WGS sequence"/>
</dbReference>
<feature type="compositionally biased region" description="Low complexity" evidence="1">
    <location>
        <begin position="405"/>
        <end position="417"/>
    </location>
</feature>
<gene>
    <name evidence="2" type="ORF">ASPWEDRAFT_732234</name>
</gene>
<sequence length="428" mass="47715">MASTQTPQKRDRQPVFTNSFIPYNPPQPFPTPTTPARTATETTPSAPLPDFITNLKPDLKPRSTPLEDASVFGSAEKKRTPSTQIPTFSEQSFWSLENLPDILYVLRPGTDHAKSRARIRQIDISSDKTINHFPVLPLHIFPQVQGWLIETWMRLDRRITPEDIIDRMNPQAGITSDDIEMRRQKFRESFNIACWGSQKSTYDITRKLKEAGIDPALNTTRGLTPGLIDPSKGEAGGRIPLPADAYDGPVSSEFKTPTKKKPSLGTSSHFNQNPTPSSTGKRKTETTNPPANASPRKRSRSTRYTAIPKPEPYGNTEEYELAYHGGPSAFKVENEEPGGSTMTLEEYLQMSGMSYEDWLLRDKEGQMTKQPGLQVPETWTLTPSKGDVIDPWAILWSQSVYKISSTSSSGSATQLSQDKAVETVRTSE</sequence>
<feature type="compositionally biased region" description="Basic and acidic residues" evidence="1">
    <location>
        <begin position="419"/>
        <end position="428"/>
    </location>
</feature>
<evidence type="ECO:0000313" key="3">
    <source>
        <dbReference type="Proteomes" id="UP000184383"/>
    </source>
</evidence>
<dbReference type="AlphaFoldDB" id="A0A1L9S2M4"/>
<accession>A0A1L9S2M4</accession>
<evidence type="ECO:0000313" key="2">
    <source>
        <dbReference type="EMBL" id="OJJ41414.1"/>
    </source>
</evidence>
<protein>
    <submittedName>
        <fullName evidence="2">Uncharacterized protein</fullName>
    </submittedName>
</protein>
<feature type="region of interest" description="Disordered" evidence="1">
    <location>
        <begin position="1"/>
        <end position="84"/>
    </location>
</feature>
<reference evidence="3" key="1">
    <citation type="journal article" date="2017" name="Genome Biol.">
        <title>Comparative genomics reveals high biological diversity and specific adaptations in the industrially and medically important fungal genus Aspergillus.</title>
        <authorList>
            <person name="de Vries R.P."/>
            <person name="Riley R."/>
            <person name="Wiebenga A."/>
            <person name="Aguilar-Osorio G."/>
            <person name="Amillis S."/>
            <person name="Uchima C.A."/>
            <person name="Anderluh G."/>
            <person name="Asadollahi M."/>
            <person name="Askin M."/>
            <person name="Barry K."/>
            <person name="Battaglia E."/>
            <person name="Bayram O."/>
            <person name="Benocci T."/>
            <person name="Braus-Stromeyer S.A."/>
            <person name="Caldana C."/>
            <person name="Canovas D."/>
            <person name="Cerqueira G.C."/>
            <person name="Chen F."/>
            <person name="Chen W."/>
            <person name="Choi C."/>
            <person name="Clum A."/>
            <person name="Dos Santos R.A."/>
            <person name="Damasio A.R."/>
            <person name="Diallinas G."/>
            <person name="Emri T."/>
            <person name="Fekete E."/>
            <person name="Flipphi M."/>
            <person name="Freyberg S."/>
            <person name="Gallo A."/>
            <person name="Gournas C."/>
            <person name="Habgood R."/>
            <person name="Hainaut M."/>
            <person name="Harispe M.L."/>
            <person name="Henrissat B."/>
            <person name="Hilden K.S."/>
            <person name="Hope R."/>
            <person name="Hossain A."/>
            <person name="Karabika E."/>
            <person name="Karaffa L."/>
            <person name="Karanyi Z."/>
            <person name="Krasevec N."/>
            <person name="Kuo A."/>
            <person name="Kusch H."/>
            <person name="LaButti K."/>
            <person name="Lagendijk E.L."/>
            <person name="Lapidus A."/>
            <person name="Levasseur A."/>
            <person name="Lindquist E."/>
            <person name="Lipzen A."/>
            <person name="Logrieco A.F."/>
            <person name="MacCabe A."/>
            <person name="Maekelae M.R."/>
            <person name="Malavazi I."/>
            <person name="Melin P."/>
            <person name="Meyer V."/>
            <person name="Mielnichuk N."/>
            <person name="Miskei M."/>
            <person name="Molnar A.P."/>
            <person name="Mule G."/>
            <person name="Ngan C.Y."/>
            <person name="Orejas M."/>
            <person name="Orosz E."/>
            <person name="Ouedraogo J.P."/>
            <person name="Overkamp K.M."/>
            <person name="Park H.-S."/>
            <person name="Perrone G."/>
            <person name="Piumi F."/>
            <person name="Punt P.J."/>
            <person name="Ram A.F."/>
            <person name="Ramon A."/>
            <person name="Rauscher S."/>
            <person name="Record E."/>
            <person name="Riano-Pachon D.M."/>
            <person name="Robert V."/>
            <person name="Roehrig J."/>
            <person name="Ruller R."/>
            <person name="Salamov A."/>
            <person name="Salih N.S."/>
            <person name="Samson R.A."/>
            <person name="Sandor E."/>
            <person name="Sanguinetti M."/>
            <person name="Schuetze T."/>
            <person name="Sepcic K."/>
            <person name="Shelest E."/>
            <person name="Sherlock G."/>
            <person name="Sophianopoulou V."/>
            <person name="Squina F.M."/>
            <person name="Sun H."/>
            <person name="Susca A."/>
            <person name="Todd R.B."/>
            <person name="Tsang A."/>
            <person name="Unkles S.E."/>
            <person name="van de Wiele N."/>
            <person name="van Rossen-Uffink D."/>
            <person name="Oliveira J.V."/>
            <person name="Vesth T.C."/>
            <person name="Visser J."/>
            <person name="Yu J.-H."/>
            <person name="Zhou M."/>
            <person name="Andersen M.R."/>
            <person name="Archer D.B."/>
            <person name="Baker S.E."/>
            <person name="Benoit I."/>
            <person name="Brakhage A.A."/>
            <person name="Braus G.H."/>
            <person name="Fischer R."/>
            <person name="Frisvad J.C."/>
            <person name="Goldman G.H."/>
            <person name="Houbraken J."/>
            <person name="Oakley B."/>
            <person name="Pocsi I."/>
            <person name="Scazzocchio C."/>
            <person name="Seiboth B."/>
            <person name="vanKuyk P.A."/>
            <person name="Wortman J."/>
            <person name="Dyer P.S."/>
            <person name="Grigoriev I.V."/>
        </authorList>
    </citation>
    <scope>NUCLEOTIDE SEQUENCE [LARGE SCALE GENOMIC DNA]</scope>
    <source>
        <strain evidence="3">DTO 134E9</strain>
    </source>
</reference>
<proteinExistence type="predicted"/>
<dbReference type="VEuPathDB" id="FungiDB:ASPWEDRAFT_732234"/>
<feature type="region of interest" description="Disordered" evidence="1">
    <location>
        <begin position="405"/>
        <end position="428"/>
    </location>
</feature>
<name>A0A1L9S2M4_ASPWE</name>
<organism evidence="2 3">
    <name type="scientific">Aspergillus wentii DTO 134E9</name>
    <dbReference type="NCBI Taxonomy" id="1073089"/>
    <lineage>
        <taxon>Eukaryota</taxon>
        <taxon>Fungi</taxon>
        <taxon>Dikarya</taxon>
        <taxon>Ascomycota</taxon>
        <taxon>Pezizomycotina</taxon>
        <taxon>Eurotiomycetes</taxon>
        <taxon>Eurotiomycetidae</taxon>
        <taxon>Eurotiales</taxon>
        <taxon>Aspergillaceae</taxon>
        <taxon>Aspergillus</taxon>
        <taxon>Aspergillus subgen. Cremei</taxon>
    </lineage>
</organism>